<dbReference type="NCBIfam" id="TIGR00150">
    <property type="entry name" value="T6A_YjeE"/>
    <property type="match status" value="1"/>
</dbReference>
<evidence type="ECO:0000256" key="7">
    <source>
        <dbReference type="ARBA" id="ARBA00022741"/>
    </source>
</evidence>
<dbReference type="GO" id="GO:0046872">
    <property type="term" value="F:metal ion binding"/>
    <property type="evidence" value="ECO:0007669"/>
    <property type="project" value="UniProtKB-KW"/>
</dbReference>
<keyword evidence="4" id="KW-0963">Cytoplasm</keyword>
<proteinExistence type="inferred from homology"/>
<keyword evidence="8" id="KW-0067">ATP-binding</keyword>
<evidence type="ECO:0000256" key="1">
    <source>
        <dbReference type="ARBA" id="ARBA00004496"/>
    </source>
</evidence>
<keyword evidence="6" id="KW-0479">Metal-binding</keyword>
<keyword evidence="9" id="KW-0460">Magnesium</keyword>
<evidence type="ECO:0000256" key="6">
    <source>
        <dbReference type="ARBA" id="ARBA00022723"/>
    </source>
</evidence>
<sequence length="133" mass="15434">MNKLIHNLNELEQVAESIITNSKFKIFTLQGNLGAGKTTLVKFLCKYLNCEDNITSPTFSLVNEYTCPTSKIYHFDLYRIEHIEELLNIGFHEYINSGNYCFIEWPEISENELAEHHKISLNLEGQTRQLSFS</sequence>
<keyword evidence="5" id="KW-0819">tRNA processing</keyword>
<dbReference type="OrthoDB" id="9815896at2"/>
<keyword evidence="12" id="KW-1185">Reference proteome</keyword>
<evidence type="ECO:0000256" key="4">
    <source>
        <dbReference type="ARBA" id="ARBA00022490"/>
    </source>
</evidence>
<evidence type="ECO:0000256" key="8">
    <source>
        <dbReference type="ARBA" id="ARBA00022840"/>
    </source>
</evidence>
<name>A0A563DFL8_9FLAO</name>
<dbReference type="SUPFAM" id="SSF52540">
    <property type="entry name" value="P-loop containing nucleoside triphosphate hydrolases"/>
    <property type="match status" value="1"/>
</dbReference>
<protein>
    <recommendedName>
        <fullName evidence="3">tRNA threonylcarbamoyladenosine biosynthesis protein TsaE</fullName>
    </recommendedName>
    <alternativeName>
        <fullName evidence="10">t(6)A37 threonylcarbamoyladenosine biosynthesis protein TsaE</fullName>
    </alternativeName>
</protein>
<accession>A0A563DFL8</accession>
<dbReference type="AlphaFoldDB" id="A0A563DFL8"/>
<keyword evidence="11" id="KW-0808">Transferase</keyword>
<keyword evidence="7" id="KW-0547">Nucleotide-binding</keyword>
<dbReference type="InterPro" id="IPR027417">
    <property type="entry name" value="P-loop_NTPase"/>
</dbReference>
<evidence type="ECO:0000313" key="11">
    <source>
        <dbReference type="EMBL" id="TWP28771.1"/>
    </source>
</evidence>
<dbReference type="PANTHER" id="PTHR33540:SF2">
    <property type="entry name" value="TRNA THREONYLCARBAMOYLADENOSINE BIOSYNTHESIS PROTEIN TSAE"/>
    <property type="match status" value="1"/>
</dbReference>
<dbReference type="Pfam" id="PF02367">
    <property type="entry name" value="TsaE"/>
    <property type="match status" value="1"/>
</dbReference>
<organism evidence="11 12">
    <name type="scientific">Apibacter muscae</name>
    <dbReference type="NCBI Taxonomy" id="2509004"/>
    <lineage>
        <taxon>Bacteria</taxon>
        <taxon>Pseudomonadati</taxon>
        <taxon>Bacteroidota</taxon>
        <taxon>Flavobacteriia</taxon>
        <taxon>Flavobacteriales</taxon>
        <taxon>Weeksellaceae</taxon>
        <taxon>Apibacter</taxon>
    </lineage>
</organism>
<dbReference type="GO" id="GO:0016740">
    <property type="term" value="F:transferase activity"/>
    <property type="evidence" value="ECO:0007669"/>
    <property type="project" value="UniProtKB-KW"/>
</dbReference>
<evidence type="ECO:0000256" key="3">
    <source>
        <dbReference type="ARBA" id="ARBA00019010"/>
    </source>
</evidence>
<evidence type="ECO:0000256" key="9">
    <source>
        <dbReference type="ARBA" id="ARBA00022842"/>
    </source>
</evidence>
<gene>
    <name evidence="11" type="primary">tsaE</name>
    <name evidence="11" type="ORF">ETU09_05505</name>
</gene>
<evidence type="ECO:0000256" key="10">
    <source>
        <dbReference type="ARBA" id="ARBA00032441"/>
    </source>
</evidence>
<dbReference type="EMBL" id="SELH01000017">
    <property type="protein sequence ID" value="TWP28771.1"/>
    <property type="molecule type" value="Genomic_DNA"/>
</dbReference>
<dbReference type="PANTHER" id="PTHR33540">
    <property type="entry name" value="TRNA THREONYLCARBAMOYLADENOSINE BIOSYNTHESIS PROTEIN TSAE"/>
    <property type="match status" value="1"/>
</dbReference>
<dbReference type="RefSeq" id="WP_146261985.1">
    <property type="nucleotide sequence ID" value="NZ_SELG01000032.1"/>
</dbReference>
<evidence type="ECO:0000313" key="12">
    <source>
        <dbReference type="Proteomes" id="UP000319499"/>
    </source>
</evidence>
<reference evidence="11 12" key="1">
    <citation type="submission" date="2019-02" db="EMBL/GenBank/DDBJ databases">
        <title>Apibacter muscae sp. nov.: a novel member of the house fly microbiota.</title>
        <authorList>
            <person name="Park R."/>
        </authorList>
    </citation>
    <scope>NUCLEOTIDE SEQUENCE [LARGE SCALE GENOMIC DNA]</scope>
    <source>
        <strain evidence="11 12">AL1</strain>
    </source>
</reference>
<evidence type="ECO:0000256" key="2">
    <source>
        <dbReference type="ARBA" id="ARBA00007599"/>
    </source>
</evidence>
<dbReference type="GO" id="GO:0005524">
    <property type="term" value="F:ATP binding"/>
    <property type="evidence" value="ECO:0007669"/>
    <property type="project" value="UniProtKB-KW"/>
</dbReference>
<dbReference type="Gene3D" id="3.40.50.300">
    <property type="entry name" value="P-loop containing nucleotide triphosphate hydrolases"/>
    <property type="match status" value="1"/>
</dbReference>
<evidence type="ECO:0000256" key="5">
    <source>
        <dbReference type="ARBA" id="ARBA00022694"/>
    </source>
</evidence>
<dbReference type="InterPro" id="IPR003442">
    <property type="entry name" value="T6A_TsaE"/>
</dbReference>
<comment type="similarity">
    <text evidence="2">Belongs to the TsaE family.</text>
</comment>
<dbReference type="GO" id="GO:0002949">
    <property type="term" value="P:tRNA threonylcarbamoyladenosine modification"/>
    <property type="evidence" value="ECO:0007669"/>
    <property type="project" value="InterPro"/>
</dbReference>
<dbReference type="GO" id="GO:0005737">
    <property type="term" value="C:cytoplasm"/>
    <property type="evidence" value="ECO:0007669"/>
    <property type="project" value="UniProtKB-SubCell"/>
</dbReference>
<dbReference type="Proteomes" id="UP000319499">
    <property type="component" value="Unassembled WGS sequence"/>
</dbReference>
<comment type="subcellular location">
    <subcellularLocation>
        <location evidence="1">Cytoplasm</location>
    </subcellularLocation>
</comment>
<comment type="caution">
    <text evidence="11">The sequence shown here is derived from an EMBL/GenBank/DDBJ whole genome shotgun (WGS) entry which is preliminary data.</text>
</comment>